<evidence type="ECO:0000256" key="10">
    <source>
        <dbReference type="ARBA" id="ARBA00023136"/>
    </source>
</evidence>
<dbReference type="Pfam" id="PF01494">
    <property type="entry name" value="FAD_binding_3"/>
    <property type="match status" value="1"/>
</dbReference>
<dbReference type="GO" id="GO:0071949">
    <property type="term" value="F:FAD binding"/>
    <property type="evidence" value="ECO:0007669"/>
    <property type="project" value="InterPro"/>
</dbReference>
<feature type="domain" description="FAD-binding" evidence="12">
    <location>
        <begin position="26"/>
        <end position="388"/>
    </location>
</feature>
<dbReference type="PROSITE" id="PS01304">
    <property type="entry name" value="UBIH"/>
    <property type="match status" value="1"/>
</dbReference>
<dbReference type="Proteomes" id="UP000000707">
    <property type="component" value="Unassembled WGS sequence"/>
</dbReference>
<comment type="subunit">
    <text evidence="11">Component of a multi-subunit COQ enzyme complex, composed of at least COQ3, COQ4, COQ5, COQ6, COQ7 and COQ9.</text>
</comment>
<keyword evidence="7 11" id="KW-0560">Oxidoreductase</keyword>
<dbReference type="GO" id="GO:0120538">
    <property type="term" value="F:2-methoxy-6-polyprenolphenol 4-hydroxylase activity"/>
    <property type="evidence" value="ECO:0007669"/>
    <property type="project" value="UniProtKB-EC"/>
</dbReference>
<reference evidence="13 14" key="1">
    <citation type="journal article" date="2011" name="Proc. Natl. Acad. Sci. U.S.A.">
        <title>Comparative genomics of xylose-fermenting fungi for enhanced biofuel production.</title>
        <authorList>
            <person name="Wohlbach D.J."/>
            <person name="Kuo A."/>
            <person name="Sato T.K."/>
            <person name="Potts K.M."/>
            <person name="Salamov A.A."/>
            <person name="LaButti K.M."/>
            <person name="Sun H."/>
            <person name="Clum A."/>
            <person name="Pangilinan J.L."/>
            <person name="Lindquist E.A."/>
            <person name="Lucas S."/>
            <person name="Lapidus A."/>
            <person name="Jin M."/>
            <person name="Gunawan C."/>
            <person name="Balan V."/>
            <person name="Dale B.E."/>
            <person name="Jeffries T.W."/>
            <person name="Zinkel R."/>
            <person name="Barry K.W."/>
            <person name="Grigoriev I.V."/>
            <person name="Gasch A.P."/>
        </authorList>
    </citation>
    <scope>NUCLEOTIDE SEQUENCE [LARGE SCALE GENOMIC DNA]</scope>
    <source>
        <strain evidence="13">ATCC 10573</strain>
        <strain evidence="14">ATCC 10573 / BCRC 21748 / CBS 615 / JCM 9827 / NBRC 10315 / NRRL Y-1498 / VKM Y-70</strain>
    </source>
</reference>
<evidence type="ECO:0000256" key="2">
    <source>
        <dbReference type="ARBA" id="ARBA00005349"/>
    </source>
</evidence>
<dbReference type="PRINTS" id="PR00420">
    <property type="entry name" value="RNGMNOXGNASE"/>
</dbReference>
<dbReference type="InterPro" id="IPR036188">
    <property type="entry name" value="FAD/NAD-bd_sf"/>
</dbReference>
<keyword evidence="5 11" id="KW-0999">Mitochondrion inner membrane</keyword>
<dbReference type="GeneID" id="18248019"/>
<evidence type="ECO:0000256" key="5">
    <source>
        <dbReference type="ARBA" id="ARBA00022792"/>
    </source>
</evidence>
<dbReference type="HAMAP" id="MF_03193">
    <property type="entry name" value="COQ6_monooxygenase"/>
    <property type="match status" value="1"/>
</dbReference>
<evidence type="ECO:0000256" key="9">
    <source>
        <dbReference type="ARBA" id="ARBA00023128"/>
    </source>
</evidence>
<dbReference type="UniPathway" id="UPA00232"/>
<dbReference type="FunFam" id="3.50.50.60:FF:000021">
    <property type="entry name" value="Ubiquinone biosynthesis monooxygenase COQ6"/>
    <property type="match status" value="1"/>
</dbReference>
<comment type="function">
    <text evidence="11">FAD-dependent monooxygenase required for two non-consecutive steps during ubiquinone biosynthesis. Required for the C5-ring hydroxylation during ubiquinone biosynthesis by catalyzing the hydroxylation of 4-hydroxy-3-(all-trans-polyprenyl)benzoic acid to 3,4-dihydroxy-5-(all-trans-polyprenyl)benzoic acid. Also acts downstream of coq4, for the C1-hydroxylation during ubiquinone biosynthesis by catalyzing the hydroxylation of 2-methoxy-6-(all-trans-polyprenyl)phenol to 2-methoxy-6-(all-trans-polyprenyl)benzene-1,4-diol. The electrons required for the hydroxylation reaction are funneled indirectly to coq6 from NADPH via a ferredoxin/ferredoxin reductase system.</text>
</comment>
<sequence length="464" mass="51152">MFRTPFPTTVKLGLLRLKNTTPQLQDVVIVGGGPAGLSVLAALKNSSKTAHLSCKLVEGGDLNKIRNFDETAYSNRIISLTNKSMRFMQKIGSWKHLNLDRMQFYDKVAAYDSSSHEALIEFTNDAINYDPMGAMCEVVNIQKSLIARIDELDQSDCLVDNVKVEAIEESTSEIDWPIVKLSNGDAYQTRLLIGADGYNSPVRRYAGIESRGWAYDSFGTVGVLKLASDQYNLVSLQRFLSSGPLAILPLPEDDATFVWSAKTEVASILKSITNDKIFVALINAALRLEETDLKYALNKLQVNPDDTSVIEDLQWRIELFEPNEQLDIPVVIGVQPGSRASFPLKMSHADSYVGPRVALIGDAAHTIHPLAGQGLNMGQADVASLVAAIETGIDRGLDIGSTLVLEPYFAQCFPYNHALLGVCDKLHKIFSNDVYPIILVRSFGMRFMNSLTPIKDFMIKTLSV</sequence>
<evidence type="ECO:0000256" key="4">
    <source>
        <dbReference type="ARBA" id="ARBA00022688"/>
    </source>
</evidence>
<comment type="cofactor">
    <cofactor evidence="1 11">
        <name>FAD</name>
        <dbReference type="ChEBI" id="CHEBI:57692"/>
    </cofactor>
</comment>
<dbReference type="PANTHER" id="PTHR43876:SF7">
    <property type="entry name" value="UBIQUINONE BIOSYNTHESIS MONOOXYGENASE COQ6, MITOCHONDRIAL"/>
    <property type="match status" value="1"/>
</dbReference>
<keyword evidence="9 11" id="KW-0496">Mitochondrion</keyword>
<keyword evidence="13" id="KW-0830">Ubiquinone</keyword>
<dbReference type="STRING" id="590646.G3B813"/>
<dbReference type="GO" id="GO:0031314">
    <property type="term" value="C:extrinsic component of mitochondrial inner membrane"/>
    <property type="evidence" value="ECO:0007669"/>
    <property type="project" value="UniProtKB-UniRule"/>
</dbReference>
<dbReference type="NCBIfam" id="TIGR01988">
    <property type="entry name" value="Ubi-OHases"/>
    <property type="match status" value="1"/>
</dbReference>
<dbReference type="RefSeq" id="XP_006689028.1">
    <property type="nucleotide sequence ID" value="XM_006688965.1"/>
</dbReference>
<dbReference type="EMBL" id="GL996527">
    <property type="protein sequence ID" value="EGV62858.1"/>
    <property type="molecule type" value="Genomic_DNA"/>
</dbReference>
<dbReference type="KEGG" id="cten:18248019"/>
<evidence type="ECO:0000256" key="7">
    <source>
        <dbReference type="ARBA" id="ARBA00023002"/>
    </source>
</evidence>
<keyword evidence="3 11" id="KW-0285">Flavoprotein</keyword>
<keyword evidence="8 11" id="KW-0503">Monooxygenase</keyword>
<dbReference type="InterPro" id="IPR018168">
    <property type="entry name" value="Ubi_Hdrlase_CS"/>
</dbReference>
<comment type="pathway">
    <text evidence="11">Cofactor biosynthesis; ubiquinone biosynthesis.</text>
</comment>
<gene>
    <name evidence="11" type="primary">COQ6</name>
    <name evidence="13" type="ORF">CANTEDRAFT_115793</name>
</gene>
<dbReference type="HOGENOM" id="CLU_009665_8_0_1"/>
<dbReference type="InterPro" id="IPR010971">
    <property type="entry name" value="UbiH/COQ6"/>
</dbReference>
<dbReference type="AlphaFoldDB" id="G3B813"/>
<dbReference type="InterPro" id="IPR051205">
    <property type="entry name" value="UbiH/COQ6_monooxygenase"/>
</dbReference>
<organism evidence="14">
    <name type="scientific">Candida tenuis (strain ATCC 10573 / BCRC 21748 / CBS 615 / JCM 9827 / NBRC 10315 / NRRL Y-1498 / VKM Y-70)</name>
    <name type="common">Yeast</name>
    <name type="synonym">Yamadazyma tenuis</name>
    <dbReference type="NCBI Taxonomy" id="590646"/>
    <lineage>
        <taxon>Eukaryota</taxon>
        <taxon>Fungi</taxon>
        <taxon>Dikarya</taxon>
        <taxon>Ascomycota</taxon>
        <taxon>Saccharomycotina</taxon>
        <taxon>Pichiomycetes</taxon>
        <taxon>Debaryomycetaceae</taxon>
        <taxon>Yamadazyma</taxon>
    </lineage>
</organism>
<comment type="catalytic activity">
    <reaction evidence="11">
        <text>a 2-methoxy-6-(all-trans-polyprenyl)phenol + 2 reduced [2Fe-2S]-[ferredoxin] + O2 + 2 H(+) = a 2-methoxy-6-(all-trans-polyprenyl)benzene-1,4-diol + 2 oxidized [2Fe-2S]-[ferredoxin] + H2O</text>
        <dbReference type="Rhea" id="RHEA:81183"/>
        <dbReference type="Rhea" id="RHEA-COMP:9551"/>
        <dbReference type="Rhea" id="RHEA-COMP:10000"/>
        <dbReference type="Rhea" id="RHEA-COMP:10001"/>
        <dbReference type="Rhea" id="RHEA-COMP:10858"/>
        <dbReference type="ChEBI" id="CHEBI:15377"/>
        <dbReference type="ChEBI" id="CHEBI:15378"/>
        <dbReference type="ChEBI" id="CHEBI:15379"/>
        <dbReference type="ChEBI" id="CHEBI:33737"/>
        <dbReference type="ChEBI" id="CHEBI:33738"/>
        <dbReference type="ChEBI" id="CHEBI:62731"/>
        <dbReference type="ChEBI" id="CHEBI:84166"/>
        <dbReference type="EC" id="1.14.15.46"/>
    </reaction>
</comment>
<protein>
    <recommendedName>
        <fullName evidence="11">Ubiquinone biosynthesis monooxygenase COQ6, mitochondrial</fullName>
        <ecNumber evidence="11">1.14.15.45</ecNumber>
    </recommendedName>
    <alternativeName>
        <fullName evidence="11">2-methoxy-6-polyprenolphenol 4-hydroxylase</fullName>
        <ecNumber evidence="11">1.14.15.46</ecNumber>
    </alternativeName>
</protein>
<keyword evidence="4 11" id="KW-0831">Ubiquinone biosynthesis</keyword>
<keyword evidence="10 11" id="KW-0472">Membrane</keyword>
<comment type="catalytic activity">
    <reaction evidence="11">
        <text>a 4-hydroxy-3-(all-trans-polyprenyl)benzoate + 2 reduced [2Fe-2S]-[ferredoxin] + O2 + 2 H(+) = a 3,4-dihydroxy-5-(all-trans-polyprenyl)benzoate + 2 oxidized [2Fe-2S]-[ferredoxin] + H2O</text>
        <dbReference type="Rhea" id="RHEA:81195"/>
        <dbReference type="Rhea" id="RHEA-COMP:9514"/>
        <dbReference type="Rhea" id="RHEA-COMP:10000"/>
        <dbReference type="Rhea" id="RHEA-COMP:10001"/>
        <dbReference type="Rhea" id="RHEA-COMP:10930"/>
        <dbReference type="ChEBI" id="CHEBI:15377"/>
        <dbReference type="ChEBI" id="CHEBI:15378"/>
        <dbReference type="ChEBI" id="CHEBI:15379"/>
        <dbReference type="ChEBI" id="CHEBI:33737"/>
        <dbReference type="ChEBI" id="CHEBI:33738"/>
        <dbReference type="ChEBI" id="CHEBI:64694"/>
        <dbReference type="ChEBI" id="CHEBI:78396"/>
        <dbReference type="EC" id="1.14.15.45"/>
    </reaction>
</comment>
<evidence type="ECO:0000256" key="3">
    <source>
        <dbReference type="ARBA" id="ARBA00022630"/>
    </source>
</evidence>
<dbReference type="EC" id="1.14.15.46" evidence="11"/>
<evidence type="ECO:0000259" key="12">
    <source>
        <dbReference type="Pfam" id="PF01494"/>
    </source>
</evidence>
<dbReference type="GO" id="GO:0016712">
    <property type="term" value="F:oxidoreductase activity, acting on paired donors, with incorporation or reduction of molecular oxygen, reduced flavin or flavoprotein as one donor, and incorporation of one atom of oxygen"/>
    <property type="evidence" value="ECO:0007669"/>
    <property type="project" value="UniProtKB-UniRule"/>
</dbReference>
<dbReference type="SUPFAM" id="SSF51905">
    <property type="entry name" value="FAD/NAD(P)-binding domain"/>
    <property type="match status" value="1"/>
</dbReference>
<evidence type="ECO:0000256" key="1">
    <source>
        <dbReference type="ARBA" id="ARBA00001974"/>
    </source>
</evidence>
<evidence type="ECO:0000313" key="14">
    <source>
        <dbReference type="Proteomes" id="UP000000707"/>
    </source>
</evidence>
<evidence type="ECO:0000313" key="13">
    <source>
        <dbReference type="EMBL" id="EGV62857.1"/>
    </source>
</evidence>
<dbReference type="InterPro" id="IPR002938">
    <property type="entry name" value="FAD-bd"/>
</dbReference>
<dbReference type="Gene3D" id="3.50.50.60">
    <property type="entry name" value="FAD/NAD(P)-binding domain"/>
    <property type="match status" value="2"/>
</dbReference>
<accession>G3B813</accession>
<keyword evidence="14" id="KW-1185">Reference proteome</keyword>
<dbReference type="OrthoDB" id="683240at2759"/>
<dbReference type="GO" id="GO:0106364">
    <property type="term" value="F:4-hydroxy-3-all-trans-polyprenylbenzoate oxygenase activity"/>
    <property type="evidence" value="ECO:0007669"/>
    <property type="project" value="UniProtKB-EC"/>
</dbReference>
<dbReference type="PANTHER" id="PTHR43876">
    <property type="entry name" value="UBIQUINONE BIOSYNTHESIS MONOOXYGENASE COQ6, MITOCHONDRIAL"/>
    <property type="match status" value="1"/>
</dbReference>
<dbReference type="EC" id="1.14.15.45" evidence="11"/>
<comment type="subcellular location">
    <subcellularLocation>
        <location evidence="11">Mitochondrion inner membrane</location>
        <topology evidence="11">Peripheral membrane protein</topology>
        <orientation evidence="11">Matrix side</orientation>
    </subcellularLocation>
</comment>
<dbReference type="eggNOG" id="KOG3855">
    <property type="taxonomic scope" value="Eukaryota"/>
</dbReference>
<evidence type="ECO:0000256" key="11">
    <source>
        <dbReference type="HAMAP-Rule" id="MF_03193"/>
    </source>
</evidence>
<evidence type="ECO:0000256" key="6">
    <source>
        <dbReference type="ARBA" id="ARBA00022827"/>
    </source>
</evidence>
<keyword evidence="6 11" id="KW-0274">FAD</keyword>
<comment type="similarity">
    <text evidence="2 11">Belongs to the UbiH/COQ6 family.</text>
</comment>
<dbReference type="EMBL" id="GL996527">
    <property type="protein sequence ID" value="EGV62857.1"/>
    <property type="molecule type" value="Genomic_DNA"/>
</dbReference>
<proteinExistence type="inferred from homology"/>
<dbReference type="InterPro" id="IPR000689">
    <property type="entry name" value="UbQ_mOase_COQ6"/>
</dbReference>
<evidence type="ECO:0000256" key="8">
    <source>
        <dbReference type="ARBA" id="ARBA00023033"/>
    </source>
</evidence>
<name>G3B813_CANTC</name>